<evidence type="ECO:0008006" key="3">
    <source>
        <dbReference type="Google" id="ProtNLM"/>
    </source>
</evidence>
<dbReference type="Gene3D" id="3.40.1500.20">
    <property type="match status" value="1"/>
</dbReference>
<dbReference type="PANTHER" id="PTHR34685:SF2">
    <property type="entry name" value="RED CHLOROPHYLL CATABOLITE REDUCTASE, CHLOROPLASTIC"/>
    <property type="match status" value="1"/>
</dbReference>
<keyword evidence="2" id="KW-1185">Reference proteome</keyword>
<reference evidence="1 2" key="1">
    <citation type="submission" date="2024-09" db="EMBL/GenBank/DDBJ databases">
        <title>Chromosome-scale assembly of Riccia sorocarpa.</title>
        <authorList>
            <person name="Paukszto L."/>
        </authorList>
    </citation>
    <scope>NUCLEOTIDE SEQUENCE [LARGE SCALE GENOMIC DNA]</scope>
    <source>
        <strain evidence="1">LP-2024</strain>
        <tissue evidence="1">Aerial parts of the thallus</tissue>
    </source>
</reference>
<dbReference type="Proteomes" id="UP001633002">
    <property type="component" value="Unassembled WGS sequence"/>
</dbReference>
<protein>
    <recommendedName>
        <fullName evidence="3">Red chlorophyll catabolite reductase</fullName>
    </recommendedName>
</protein>
<evidence type="ECO:0000313" key="1">
    <source>
        <dbReference type="EMBL" id="KAL3683935.1"/>
    </source>
</evidence>
<comment type="caution">
    <text evidence="1">The sequence shown here is derived from an EMBL/GenBank/DDBJ whole genome shotgun (WGS) entry which is preliminary data.</text>
</comment>
<evidence type="ECO:0000313" key="2">
    <source>
        <dbReference type="Proteomes" id="UP001633002"/>
    </source>
</evidence>
<proteinExistence type="predicted"/>
<accession>A0ABD3H0T1</accession>
<gene>
    <name evidence="1" type="ORF">R1sor_001957</name>
</gene>
<dbReference type="AlphaFoldDB" id="A0ABD3H0T1"/>
<name>A0ABD3H0T1_9MARC</name>
<dbReference type="Pfam" id="PF06405">
    <property type="entry name" value="RCC_reductase"/>
    <property type="match status" value="1"/>
</dbReference>
<organism evidence="1 2">
    <name type="scientific">Riccia sorocarpa</name>
    <dbReference type="NCBI Taxonomy" id="122646"/>
    <lineage>
        <taxon>Eukaryota</taxon>
        <taxon>Viridiplantae</taxon>
        <taxon>Streptophyta</taxon>
        <taxon>Embryophyta</taxon>
        <taxon>Marchantiophyta</taxon>
        <taxon>Marchantiopsida</taxon>
        <taxon>Marchantiidae</taxon>
        <taxon>Marchantiales</taxon>
        <taxon>Ricciaceae</taxon>
        <taxon>Riccia</taxon>
    </lineage>
</organism>
<dbReference type="PANTHER" id="PTHR34685">
    <property type="entry name" value="RED CHLOROPHYLL CATABOLITE REDUCTASE, CHLOROPLASTIC"/>
    <property type="match status" value="1"/>
</dbReference>
<dbReference type="InterPro" id="IPR009439">
    <property type="entry name" value="RCC_reductase"/>
</dbReference>
<dbReference type="EMBL" id="JBJQOH010000006">
    <property type="protein sequence ID" value="KAL3683935.1"/>
    <property type="molecule type" value="Genomic_DNA"/>
</dbReference>
<sequence>MVLPTDFTLFGCLAALSPDQSHVIRHPRSREMEAKETSSRYATTALRQERDQMEPILEDVDAASNQWIQFPCFSEAGQILMEEMAQAVENELGVLLYASKTPSNVTRFISPKGNAEGSLILRAGKHRSKVDFAMGSWLRYDLPFGTLKVATLMIMASSESDAPHFLFEFIENGSSSLIVLLDLLPRKDVVLEPEYLKRFYENNELDSIRKSIERVPQSQSYSCASLYVRSLMSPTAILTKIQDWLPSGQRGEEALAYAVESIVLPTAKKVFSIWLDEFRNGSKEIMDDIDRRIMTKRDGQIKRYGIEVDLSANLPKLFGQRITDRVIAAYRNGQ</sequence>